<sequence length="152" mass="17561">MIENQFSLDFSALISQRTLAHIPERIQVSLSNFEKEDIVCRDVISSTSLLYQMVTILQQIWYSTRFQSRKCNFEKADGFGIYVYENTQRIMCVQAIPFLITGSKSTVTLPPKIYDVCNMHLVTAKSQCGVIFARIEMKNRRIASDKLRLRPN</sequence>
<dbReference type="HOGENOM" id="CLU_1724660_0_0_1"/>
<reference evidence="1 2" key="2">
    <citation type="journal article" date="2010" name="Nucleic Acids Res.">
        <title>BeetleBase in 2010: revisions to provide comprehensive genomic information for Tribolium castaneum.</title>
        <authorList>
            <person name="Kim H.S."/>
            <person name="Murphy T."/>
            <person name="Xia J."/>
            <person name="Caragea D."/>
            <person name="Park Y."/>
            <person name="Beeman R.W."/>
            <person name="Lorenzen M.D."/>
            <person name="Butcher S."/>
            <person name="Manak J.R."/>
            <person name="Brown S.J."/>
        </authorList>
    </citation>
    <scope>GENOME REANNOTATION</scope>
    <source>
        <strain evidence="1 2">Georgia GA2</strain>
    </source>
</reference>
<proteinExistence type="predicted"/>
<keyword evidence="2" id="KW-1185">Reference proteome</keyword>
<evidence type="ECO:0000313" key="1">
    <source>
        <dbReference type="EMBL" id="EFA06951.1"/>
    </source>
</evidence>
<name>D6WQB7_TRICA</name>
<dbReference type="Proteomes" id="UP000007266">
    <property type="component" value="Linkage group 7"/>
</dbReference>
<organism evidence="1 2">
    <name type="scientific">Tribolium castaneum</name>
    <name type="common">Red flour beetle</name>
    <dbReference type="NCBI Taxonomy" id="7070"/>
    <lineage>
        <taxon>Eukaryota</taxon>
        <taxon>Metazoa</taxon>
        <taxon>Ecdysozoa</taxon>
        <taxon>Arthropoda</taxon>
        <taxon>Hexapoda</taxon>
        <taxon>Insecta</taxon>
        <taxon>Pterygota</taxon>
        <taxon>Neoptera</taxon>
        <taxon>Endopterygota</taxon>
        <taxon>Coleoptera</taxon>
        <taxon>Polyphaga</taxon>
        <taxon>Cucujiformia</taxon>
        <taxon>Tenebrionidae</taxon>
        <taxon>Tenebrionidae incertae sedis</taxon>
        <taxon>Tribolium</taxon>
    </lineage>
</organism>
<evidence type="ECO:0000313" key="2">
    <source>
        <dbReference type="Proteomes" id="UP000007266"/>
    </source>
</evidence>
<dbReference type="InParanoid" id="D6WQB7"/>
<reference evidence="1 2" key="1">
    <citation type="journal article" date="2008" name="Nature">
        <title>The genome of the model beetle and pest Tribolium castaneum.</title>
        <authorList>
            <consortium name="Tribolium Genome Sequencing Consortium"/>
            <person name="Richards S."/>
            <person name="Gibbs R.A."/>
            <person name="Weinstock G.M."/>
            <person name="Brown S.J."/>
            <person name="Denell R."/>
            <person name="Beeman R.W."/>
            <person name="Gibbs R."/>
            <person name="Beeman R.W."/>
            <person name="Brown S.J."/>
            <person name="Bucher G."/>
            <person name="Friedrich M."/>
            <person name="Grimmelikhuijzen C.J."/>
            <person name="Klingler M."/>
            <person name="Lorenzen M."/>
            <person name="Richards S."/>
            <person name="Roth S."/>
            <person name="Schroder R."/>
            <person name="Tautz D."/>
            <person name="Zdobnov E.M."/>
            <person name="Muzny D."/>
            <person name="Gibbs R.A."/>
            <person name="Weinstock G.M."/>
            <person name="Attaway T."/>
            <person name="Bell S."/>
            <person name="Buhay C.J."/>
            <person name="Chandrabose M.N."/>
            <person name="Chavez D."/>
            <person name="Clerk-Blankenburg K.P."/>
            <person name="Cree A."/>
            <person name="Dao M."/>
            <person name="Davis C."/>
            <person name="Chacko J."/>
            <person name="Dinh H."/>
            <person name="Dugan-Rocha S."/>
            <person name="Fowler G."/>
            <person name="Garner T.T."/>
            <person name="Garnes J."/>
            <person name="Gnirke A."/>
            <person name="Hawes A."/>
            <person name="Hernandez J."/>
            <person name="Hines S."/>
            <person name="Holder M."/>
            <person name="Hume J."/>
            <person name="Jhangiani S.N."/>
            <person name="Joshi V."/>
            <person name="Khan Z.M."/>
            <person name="Jackson L."/>
            <person name="Kovar C."/>
            <person name="Kowis A."/>
            <person name="Lee S."/>
            <person name="Lewis L.R."/>
            <person name="Margolis J."/>
            <person name="Morgan M."/>
            <person name="Nazareth L.V."/>
            <person name="Nguyen N."/>
            <person name="Okwuonu G."/>
            <person name="Parker D."/>
            <person name="Richards S."/>
            <person name="Ruiz S.J."/>
            <person name="Santibanez J."/>
            <person name="Savard J."/>
            <person name="Scherer S.E."/>
            <person name="Schneider B."/>
            <person name="Sodergren E."/>
            <person name="Tautz D."/>
            <person name="Vattahil S."/>
            <person name="Villasana D."/>
            <person name="White C.S."/>
            <person name="Wright R."/>
            <person name="Park Y."/>
            <person name="Beeman R.W."/>
            <person name="Lord J."/>
            <person name="Oppert B."/>
            <person name="Lorenzen M."/>
            <person name="Brown S."/>
            <person name="Wang L."/>
            <person name="Savard J."/>
            <person name="Tautz D."/>
            <person name="Richards S."/>
            <person name="Weinstock G."/>
            <person name="Gibbs R.A."/>
            <person name="Liu Y."/>
            <person name="Worley K."/>
            <person name="Weinstock G."/>
            <person name="Elsik C.G."/>
            <person name="Reese J.T."/>
            <person name="Elhaik E."/>
            <person name="Landan G."/>
            <person name="Graur D."/>
            <person name="Arensburger P."/>
            <person name="Atkinson P."/>
            <person name="Beeman R.W."/>
            <person name="Beidler J."/>
            <person name="Brown S.J."/>
            <person name="Demuth J.P."/>
            <person name="Drury D.W."/>
            <person name="Du Y.Z."/>
            <person name="Fujiwara H."/>
            <person name="Lorenzen M."/>
            <person name="Maselli V."/>
            <person name="Osanai M."/>
            <person name="Park Y."/>
            <person name="Robertson H.M."/>
            <person name="Tu Z."/>
            <person name="Wang J.J."/>
            <person name="Wang S."/>
            <person name="Richards S."/>
            <person name="Song H."/>
            <person name="Zhang L."/>
            <person name="Sodergren E."/>
            <person name="Werner D."/>
            <person name="Stanke M."/>
            <person name="Morgenstern B."/>
            <person name="Solovyev V."/>
            <person name="Kosarev P."/>
            <person name="Brown G."/>
            <person name="Chen H.C."/>
            <person name="Ermolaeva O."/>
            <person name="Hlavina W."/>
            <person name="Kapustin Y."/>
            <person name="Kiryutin B."/>
            <person name="Kitts P."/>
            <person name="Maglott D."/>
            <person name="Pruitt K."/>
            <person name="Sapojnikov V."/>
            <person name="Souvorov A."/>
            <person name="Mackey A.J."/>
            <person name="Waterhouse R.M."/>
            <person name="Wyder S."/>
            <person name="Zdobnov E.M."/>
            <person name="Zdobnov E.M."/>
            <person name="Wyder S."/>
            <person name="Kriventseva E.V."/>
            <person name="Kadowaki T."/>
            <person name="Bork P."/>
            <person name="Aranda M."/>
            <person name="Bao R."/>
            <person name="Beermann A."/>
            <person name="Berns N."/>
            <person name="Bolognesi R."/>
            <person name="Bonneton F."/>
            <person name="Bopp D."/>
            <person name="Brown S.J."/>
            <person name="Bucher G."/>
            <person name="Butts T."/>
            <person name="Chaumot A."/>
            <person name="Denell R.E."/>
            <person name="Ferrier D.E."/>
            <person name="Friedrich M."/>
            <person name="Gordon C.M."/>
            <person name="Jindra M."/>
            <person name="Klingler M."/>
            <person name="Lan Q."/>
            <person name="Lattorff H.M."/>
            <person name="Laudet V."/>
            <person name="von Levetsow C."/>
            <person name="Liu Z."/>
            <person name="Lutz R."/>
            <person name="Lynch J.A."/>
            <person name="da Fonseca R.N."/>
            <person name="Posnien N."/>
            <person name="Reuter R."/>
            <person name="Roth S."/>
            <person name="Savard J."/>
            <person name="Schinko J.B."/>
            <person name="Schmitt C."/>
            <person name="Schoppmeier M."/>
            <person name="Schroder R."/>
            <person name="Shippy T.D."/>
            <person name="Simonnet F."/>
            <person name="Marques-Souza H."/>
            <person name="Tautz D."/>
            <person name="Tomoyasu Y."/>
            <person name="Trauner J."/>
            <person name="Van der Zee M."/>
            <person name="Vervoort M."/>
            <person name="Wittkopp N."/>
            <person name="Wimmer E.A."/>
            <person name="Yang X."/>
            <person name="Jones A.K."/>
            <person name="Sattelle D.B."/>
            <person name="Ebert P.R."/>
            <person name="Nelson D."/>
            <person name="Scott J.G."/>
            <person name="Beeman R.W."/>
            <person name="Muthukrishnan S."/>
            <person name="Kramer K.J."/>
            <person name="Arakane Y."/>
            <person name="Beeman R.W."/>
            <person name="Zhu Q."/>
            <person name="Hogenkamp D."/>
            <person name="Dixit R."/>
            <person name="Oppert B."/>
            <person name="Jiang H."/>
            <person name="Zou Z."/>
            <person name="Marshall J."/>
            <person name="Elpidina E."/>
            <person name="Vinokurov K."/>
            <person name="Oppert C."/>
            <person name="Zou Z."/>
            <person name="Evans J."/>
            <person name="Lu Z."/>
            <person name="Zhao P."/>
            <person name="Sumathipala N."/>
            <person name="Altincicek B."/>
            <person name="Vilcinskas A."/>
            <person name="Williams M."/>
            <person name="Hultmark D."/>
            <person name="Hetru C."/>
            <person name="Jiang H."/>
            <person name="Grimmelikhuijzen C.J."/>
            <person name="Hauser F."/>
            <person name="Cazzamali G."/>
            <person name="Williamson M."/>
            <person name="Park Y."/>
            <person name="Li B."/>
            <person name="Tanaka Y."/>
            <person name="Predel R."/>
            <person name="Neupert S."/>
            <person name="Schachtner J."/>
            <person name="Verleyen P."/>
            <person name="Raible F."/>
            <person name="Bork P."/>
            <person name="Friedrich M."/>
            <person name="Walden K.K."/>
            <person name="Robertson H.M."/>
            <person name="Angeli S."/>
            <person name="Foret S."/>
            <person name="Bucher G."/>
            <person name="Schuetz S."/>
            <person name="Maleszka R."/>
            <person name="Wimmer E.A."/>
            <person name="Beeman R.W."/>
            <person name="Lorenzen M."/>
            <person name="Tomoyasu Y."/>
            <person name="Miller S.C."/>
            <person name="Grossmann D."/>
            <person name="Bucher G."/>
        </authorList>
    </citation>
    <scope>NUCLEOTIDE SEQUENCE [LARGE SCALE GENOMIC DNA]</scope>
    <source>
        <strain evidence="1 2">Georgia GA2</strain>
    </source>
</reference>
<dbReference type="EMBL" id="KQ971354">
    <property type="protein sequence ID" value="EFA06951.1"/>
    <property type="molecule type" value="Genomic_DNA"/>
</dbReference>
<accession>D6WQB7</accession>
<dbReference type="AlphaFoldDB" id="D6WQB7"/>
<protein>
    <submittedName>
        <fullName evidence="1">Uncharacterized protein</fullName>
    </submittedName>
</protein>
<gene>
    <name evidence="1" type="primary">GLEAN_09905</name>
    <name evidence="1" type="ORF">TcasGA2_TC009905</name>
</gene>